<organism evidence="1 2">
    <name type="scientific">Symbiodinium pilosum</name>
    <name type="common">Dinoflagellate</name>
    <dbReference type="NCBI Taxonomy" id="2952"/>
    <lineage>
        <taxon>Eukaryota</taxon>
        <taxon>Sar</taxon>
        <taxon>Alveolata</taxon>
        <taxon>Dinophyceae</taxon>
        <taxon>Suessiales</taxon>
        <taxon>Symbiodiniaceae</taxon>
        <taxon>Symbiodinium</taxon>
    </lineage>
</organism>
<dbReference type="Proteomes" id="UP000649617">
    <property type="component" value="Unassembled WGS sequence"/>
</dbReference>
<protein>
    <submittedName>
        <fullName evidence="1">YqeH protein</fullName>
    </submittedName>
</protein>
<dbReference type="EMBL" id="CAJNIZ010009336">
    <property type="protein sequence ID" value="CAE7279875.1"/>
    <property type="molecule type" value="Genomic_DNA"/>
</dbReference>
<reference evidence="1" key="1">
    <citation type="submission" date="2021-02" db="EMBL/GenBank/DDBJ databases">
        <authorList>
            <person name="Dougan E. K."/>
            <person name="Rhodes N."/>
            <person name="Thang M."/>
            <person name="Chan C."/>
        </authorList>
    </citation>
    <scope>NUCLEOTIDE SEQUENCE</scope>
</reference>
<sequence length="95" mass="10713">EIEEWLNLPANSTACEASVCAPLMGDNRFYPQGLPKVFAYLRFTSDLPRARKLKSNIAKKKAAHALPYPILAWKAYRSADDLSRDWPHLQCLPGV</sequence>
<gene>
    <name evidence="1" type="primary">yqeH</name>
    <name evidence="1" type="ORF">SPIL2461_LOCUS6274</name>
</gene>
<proteinExistence type="predicted"/>
<evidence type="ECO:0000313" key="1">
    <source>
        <dbReference type="EMBL" id="CAE7279875.1"/>
    </source>
</evidence>
<comment type="caution">
    <text evidence="1">The sequence shown here is derived from an EMBL/GenBank/DDBJ whole genome shotgun (WGS) entry which is preliminary data.</text>
</comment>
<dbReference type="AlphaFoldDB" id="A0A812NBI1"/>
<evidence type="ECO:0000313" key="2">
    <source>
        <dbReference type="Proteomes" id="UP000649617"/>
    </source>
</evidence>
<name>A0A812NBI1_SYMPI</name>
<keyword evidence="2" id="KW-1185">Reference proteome</keyword>
<feature type="non-terminal residue" evidence="1">
    <location>
        <position position="1"/>
    </location>
</feature>
<accession>A0A812NBI1</accession>